<accession>A0A7R8VV19</accession>
<feature type="compositionally biased region" description="Basic residues" evidence="1">
    <location>
        <begin position="138"/>
        <end position="149"/>
    </location>
</feature>
<feature type="region of interest" description="Disordered" evidence="1">
    <location>
        <begin position="132"/>
        <end position="176"/>
    </location>
</feature>
<reference evidence="3" key="1">
    <citation type="submission" date="2020-11" db="EMBL/GenBank/DDBJ databases">
        <authorList>
            <person name="Tran Van P."/>
        </authorList>
    </citation>
    <scope>NUCLEOTIDE SEQUENCE</scope>
</reference>
<feature type="region of interest" description="Disordered" evidence="1">
    <location>
        <begin position="1"/>
        <end position="30"/>
    </location>
</feature>
<dbReference type="PROSITE" id="PS50092">
    <property type="entry name" value="TSP1"/>
    <property type="match status" value="1"/>
</dbReference>
<evidence type="ECO:0000256" key="1">
    <source>
        <dbReference type="SAM" id="MobiDB-lite"/>
    </source>
</evidence>
<dbReference type="AlphaFoldDB" id="A0A7R8VV19"/>
<keyword evidence="2" id="KW-1133">Transmembrane helix</keyword>
<evidence type="ECO:0000256" key="2">
    <source>
        <dbReference type="SAM" id="Phobius"/>
    </source>
</evidence>
<keyword evidence="2" id="KW-0812">Transmembrane</keyword>
<dbReference type="InterPro" id="IPR000884">
    <property type="entry name" value="TSP1_rpt"/>
</dbReference>
<dbReference type="InterPro" id="IPR036383">
    <property type="entry name" value="TSP1_rpt_sf"/>
</dbReference>
<dbReference type="EMBL" id="OA574480">
    <property type="protein sequence ID" value="CAD7205243.1"/>
    <property type="molecule type" value="Genomic_DNA"/>
</dbReference>
<name>A0A7R8VV19_TIMDO</name>
<organism evidence="3">
    <name type="scientific">Timema douglasi</name>
    <name type="common">Walking stick</name>
    <dbReference type="NCBI Taxonomy" id="61478"/>
    <lineage>
        <taxon>Eukaryota</taxon>
        <taxon>Metazoa</taxon>
        <taxon>Ecdysozoa</taxon>
        <taxon>Arthropoda</taxon>
        <taxon>Hexapoda</taxon>
        <taxon>Insecta</taxon>
        <taxon>Pterygota</taxon>
        <taxon>Neoptera</taxon>
        <taxon>Polyneoptera</taxon>
        <taxon>Phasmatodea</taxon>
        <taxon>Timematodea</taxon>
        <taxon>Timematoidea</taxon>
        <taxon>Timematidae</taxon>
        <taxon>Timema</taxon>
    </lineage>
</organism>
<feature type="compositionally biased region" description="Polar residues" evidence="1">
    <location>
        <begin position="1"/>
        <end position="16"/>
    </location>
</feature>
<keyword evidence="2" id="KW-0472">Membrane</keyword>
<dbReference type="Gene3D" id="2.20.100.10">
    <property type="entry name" value="Thrombospondin type-1 (TSP1) repeat"/>
    <property type="match status" value="1"/>
</dbReference>
<evidence type="ECO:0000313" key="3">
    <source>
        <dbReference type="EMBL" id="CAD7205243.1"/>
    </source>
</evidence>
<protein>
    <submittedName>
        <fullName evidence="3">Uncharacterized protein</fullName>
    </submittedName>
</protein>
<feature type="transmembrane region" description="Helical" evidence="2">
    <location>
        <begin position="100"/>
        <end position="122"/>
    </location>
</feature>
<proteinExistence type="predicted"/>
<feature type="compositionally biased region" description="Basic and acidic residues" evidence="1">
    <location>
        <begin position="150"/>
        <end position="176"/>
    </location>
</feature>
<gene>
    <name evidence="3" type="ORF">TDIB3V08_LOCUS11395</name>
</gene>
<sequence length="176" mass="19908">MSPWSEWSTCPQQCVPDSSAEVRDGEVTPTQSRRRVVIQWPANGGLPCQNLEELRPCPLSGARCKHYLWGIGPWSDCQLPANVECGMGYRTRVPAMHHGLSMALCALSLVGLVRVQACLYFLDKNKTTHCRNANPRIPKTRKRLHRLKDARHTTRHTDYIHPSENRGETRSTHGTL</sequence>